<feature type="domain" description="DUF2134" evidence="2">
    <location>
        <begin position="57"/>
        <end position="163"/>
    </location>
</feature>
<keyword evidence="1" id="KW-0472">Membrane</keyword>
<dbReference type="InterPro" id="IPR018705">
    <property type="entry name" value="DUF2134_membrane"/>
</dbReference>
<dbReference type="Pfam" id="PF09977">
    <property type="entry name" value="Tad_C"/>
    <property type="match status" value="1"/>
</dbReference>
<dbReference type="GeneID" id="91560185"/>
<evidence type="ECO:0000313" key="4">
    <source>
        <dbReference type="Proteomes" id="UP000007471"/>
    </source>
</evidence>
<name>E8TNP6_MESCW</name>
<dbReference type="eggNOG" id="COG4655">
    <property type="taxonomic scope" value="Bacteria"/>
</dbReference>
<feature type="transmembrane region" description="Helical" evidence="1">
    <location>
        <begin position="24"/>
        <end position="43"/>
    </location>
</feature>
<dbReference type="KEGG" id="mci:Mesci_4936"/>
<keyword evidence="1" id="KW-0812">Transmembrane</keyword>
<evidence type="ECO:0000256" key="1">
    <source>
        <dbReference type="SAM" id="Phobius"/>
    </source>
</evidence>
<dbReference type="PATRIC" id="fig|765698.3.peg.5453"/>
<evidence type="ECO:0000259" key="2">
    <source>
        <dbReference type="Pfam" id="PF09977"/>
    </source>
</evidence>
<protein>
    <recommendedName>
        <fullName evidence="2">DUF2134 domain-containing protein</fullName>
    </recommendedName>
</protein>
<proteinExistence type="predicted"/>
<accession>E8TNP6</accession>
<dbReference type="STRING" id="765698.Mesci_4936"/>
<organism evidence="3 4">
    <name type="scientific">Mesorhizobium ciceri biovar biserrulae (strain HAMBI 2942 / LMG 23838 / WSM1271)</name>
    <dbReference type="NCBI Taxonomy" id="765698"/>
    <lineage>
        <taxon>Bacteria</taxon>
        <taxon>Pseudomonadati</taxon>
        <taxon>Pseudomonadota</taxon>
        <taxon>Alphaproteobacteria</taxon>
        <taxon>Hyphomicrobiales</taxon>
        <taxon>Phyllobacteriaceae</taxon>
        <taxon>Mesorhizobium</taxon>
    </lineage>
</organism>
<evidence type="ECO:0000313" key="3">
    <source>
        <dbReference type="EMBL" id="ADV14041.1"/>
    </source>
</evidence>
<sequence length="593" mass="60067">MLLHACNGIGRLARLMLSDRKANFTVMAALSAPVALALAAVAIDEASIYTERREAQAMVDLAAITAASNMTNVNTAVVTTLTDNGMPGVVVQSSGQTIEPAVGKTVVTVTPGRYVASGANVGQRFQASITPYNAVRVTLKKIPARYFASSLIPTPVIGTQATASMTPQATFSVGSRLASLDGGILNALLGGLLGSNISLSVMDYNALISADVSVLSFVDGLATQLNLTGVSYSDVLASKATVGQIATAMANVPGLGNTAKVALQTIASKSTSTVQIPLSHLVDLGSVGKLGLGQRPAGLGVDASALGMLTAAAGLANGSKQVDVALGATIPGVLSTTLAIAIGEPPQSSPWLAVGEAGTVVRTAQTRIKLLVTVGVGNPNLGGGISLLSVKLPLNVEVAYAEAKLTDINCPTGPDSLKVTIAAKPGIAAVNLAASDADNSPTAFADFSNPQSFSDANIADVSLNLLLLKIPLILVKGSAGADITNVSPTNLVFNKTEIAAKTIKTTPTRDITQTLTTSLVDKLSLSVNALGILGLDVTALLGTVKPAVTTLLKTVTAPVDTLLYNLLDTLGVHLGVADVRVTGATCGRAVLVQ</sequence>
<dbReference type="AlphaFoldDB" id="E8TNP6"/>
<dbReference type="HOGENOM" id="CLU_022237_2_0_5"/>
<keyword evidence="1" id="KW-1133">Transmembrane helix</keyword>
<dbReference type="Proteomes" id="UP000007471">
    <property type="component" value="Chromosome"/>
</dbReference>
<dbReference type="RefSeq" id="WP_013532694.1">
    <property type="nucleotide sequence ID" value="NC_014923.1"/>
</dbReference>
<gene>
    <name evidence="3" type="ordered locus">Mesci_4936</name>
</gene>
<dbReference type="OrthoDB" id="7630116at2"/>
<reference evidence="4" key="1">
    <citation type="submission" date="2011-01" db="EMBL/GenBank/DDBJ databases">
        <title>Complete sequence of chromosome of Mesorhizobium ciceri bv. biserrulae WSM1271.</title>
        <authorList>
            <person name="Lucas S."/>
            <person name="Copeland A."/>
            <person name="Lapidus A."/>
            <person name="Cheng J.-F."/>
            <person name="Goodwin L."/>
            <person name="Pitluck S."/>
            <person name="Teshima H."/>
            <person name="Detter J.C."/>
            <person name="Han C."/>
            <person name="Tapia R."/>
            <person name="Land M."/>
            <person name="Hauser L."/>
            <person name="Kyrpides N."/>
            <person name="Ivanova N."/>
            <person name="Nandasena K."/>
            <person name="Reeve W.G."/>
            <person name="Howieson J.G."/>
            <person name="O'Hara G."/>
            <person name="Tiwari R.P."/>
            <person name="Woyke T."/>
        </authorList>
    </citation>
    <scope>NUCLEOTIDE SEQUENCE [LARGE SCALE GENOMIC DNA]</scope>
    <source>
        <strain evidence="4">HAMBI 2942 / LMG 23838 / WSM1271</strain>
    </source>
</reference>
<dbReference type="EMBL" id="CP002447">
    <property type="protein sequence ID" value="ADV14041.1"/>
    <property type="molecule type" value="Genomic_DNA"/>
</dbReference>